<reference evidence="13 14" key="1">
    <citation type="submission" date="2020-08" db="EMBL/GenBank/DDBJ databases">
        <title>Genome public.</title>
        <authorList>
            <person name="Liu C."/>
            <person name="Sun Q."/>
        </authorList>
    </citation>
    <scope>NUCLEOTIDE SEQUENCE [LARGE SCALE GENOMIC DNA]</scope>
    <source>
        <strain evidence="13 14">BX1</strain>
    </source>
</reference>
<comment type="catalytic activity">
    <reaction evidence="8 9">
        <text>5-phospho-alpha-D-ribose 1-diphosphate + nicotinate + ATP + H2O = nicotinate beta-D-ribonucleotide + ADP + phosphate + diphosphate</text>
        <dbReference type="Rhea" id="RHEA:36163"/>
        <dbReference type="ChEBI" id="CHEBI:15377"/>
        <dbReference type="ChEBI" id="CHEBI:30616"/>
        <dbReference type="ChEBI" id="CHEBI:32544"/>
        <dbReference type="ChEBI" id="CHEBI:33019"/>
        <dbReference type="ChEBI" id="CHEBI:43474"/>
        <dbReference type="ChEBI" id="CHEBI:57502"/>
        <dbReference type="ChEBI" id="CHEBI:58017"/>
        <dbReference type="ChEBI" id="CHEBI:456216"/>
        <dbReference type="EC" id="6.3.4.21"/>
    </reaction>
</comment>
<dbReference type="InterPro" id="IPR040727">
    <property type="entry name" value="NAPRTase_N"/>
</dbReference>
<dbReference type="PANTHER" id="PTHR11098">
    <property type="entry name" value="NICOTINATE PHOSPHORIBOSYLTRANSFERASE"/>
    <property type="match status" value="1"/>
</dbReference>
<feature type="domain" description="Nicotinate/nicotinamide phosphoribosyltransferase" evidence="10">
    <location>
        <begin position="157"/>
        <end position="328"/>
    </location>
</feature>
<dbReference type="SUPFAM" id="SSF51690">
    <property type="entry name" value="Nicotinate/Quinolinate PRTase C-terminal domain-like"/>
    <property type="match status" value="1"/>
</dbReference>
<dbReference type="InterPro" id="IPR013785">
    <property type="entry name" value="Aldolase_TIM"/>
</dbReference>
<dbReference type="Pfam" id="PF04095">
    <property type="entry name" value="NAPRTase"/>
    <property type="match status" value="1"/>
</dbReference>
<comment type="caution">
    <text evidence="13">The sequence shown here is derived from an EMBL/GenBank/DDBJ whole genome shotgun (WGS) entry which is preliminary data.</text>
</comment>
<comment type="PTM">
    <text evidence="9">Transiently phosphorylated on a His residue during the reaction cycle. Phosphorylation strongly increases the affinity for substrates and increases the rate of nicotinate D-ribonucleotide production. Dephosphorylation regenerates the low-affinity form of the enzyme, leading to product release.</text>
</comment>
<dbReference type="InterPro" id="IPR041525">
    <property type="entry name" value="N/Namide_PRibTrfase"/>
</dbReference>
<keyword evidence="4" id="KW-0597">Phosphoprotein</keyword>
<comment type="function">
    <text evidence="9">Catalyzes the first step in the biosynthesis of NAD from nicotinic acid, the ATP-dependent synthesis of beta-nicotinate D-ribonucleotide from nicotinate and 5-phospho-D-ribose 1-phosphate.</text>
</comment>
<feature type="domain" description="Nicotinate phosphoribosyltransferase N-terminal" evidence="11">
    <location>
        <begin position="12"/>
        <end position="136"/>
    </location>
</feature>
<dbReference type="NCBIfam" id="NF006695">
    <property type="entry name" value="PRK09243.1-2"/>
    <property type="match status" value="1"/>
</dbReference>
<evidence type="ECO:0000256" key="8">
    <source>
        <dbReference type="ARBA" id="ARBA00048668"/>
    </source>
</evidence>
<dbReference type="CDD" id="cd01570">
    <property type="entry name" value="NAPRTase_A"/>
    <property type="match status" value="1"/>
</dbReference>
<dbReference type="Pfam" id="PF17956">
    <property type="entry name" value="NAPRTase_C"/>
    <property type="match status" value="1"/>
</dbReference>
<comment type="pathway">
    <text evidence="1 9">Cofactor biosynthesis; NAD(+) biosynthesis; nicotinate D-ribonucleotide from nicotinate: step 1/1.</text>
</comment>
<organism evidence="13 14">
    <name type="scientific">Yanshouia hominis</name>
    <dbReference type="NCBI Taxonomy" id="2763673"/>
    <lineage>
        <taxon>Bacteria</taxon>
        <taxon>Bacillati</taxon>
        <taxon>Bacillota</taxon>
        <taxon>Clostridia</taxon>
        <taxon>Eubacteriales</taxon>
        <taxon>Oscillospiraceae</taxon>
        <taxon>Yanshouia</taxon>
    </lineage>
</organism>
<sequence length="496" mass="56787">MIDIKNERNLTMLTDFYELTMANGYLHKGMQDRQVVFDMFFRRIPDGGGYAIVAGLEQLMQYLDNLQFSEEDIAFLRSKNTFSEEFLDYLRRFKFICDVWAIKEGTPVYPQEPLVVVKGPVIQAQLVETMVLLSLNYQSLIATKSTRMNRVAEGRAIMEFGSRRAQSYDAAMLGARAAYIGGCTSTACVIADQYYNIPAVGTMAHSWVQLFPDEYEAFKAYAEIYPDNCTLLIDTYDALNSGIPNAIRCFNEVLLPKGFRPQGVRIDSGDIAYLSKKMRVMLDEAGFPECKIVASNSLDEYIIRDLILQDAKVDLFGVGENLITSRSEPVFGGVYKLVAVEEEDGRLAPRIKISESPEKITTPGFKKLYRLYDRKSGQAIADYITLFEEKVDDTRPLTIFDPNAVWKKKTLRNFEAVELLTPIYEKGKRVYTSPSLAEIQRYCRRELDRTWDEVKRFENPHRYYVDLSQALYTLKSSMLDESEAKIRAMIEQAKEQ</sequence>
<dbReference type="NCBIfam" id="NF009131">
    <property type="entry name" value="PRK12484.1"/>
    <property type="match status" value="1"/>
</dbReference>
<proteinExistence type="inferred from homology"/>
<dbReference type="InterPro" id="IPR007229">
    <property type="entry name" value="Nic_PRibTrfase-Fam"/>
</dbReference>
<feature type="domain" description="Nicotinate phosphoribosyltransferase C-terminal" evidence="12">
    <location>
        <begin position="366"/>
        <end position="475"/>
    </location>
</feature>
<evidence type="ECO:0000313" key="14">
    <source>
        <dbReference type="Proteomes" id="UP000658131"/>
    </source>
</evidence>
<dbReference type="Gene3D" id="3.20.20.70">
    <property type="entry name" value="Aldolase class I"/>
    <property type="match status" value="1"/>
</dbReference>
<accession>A0ABR7NIJ8</accession>
<evidence type="ECO:0000256" key="6">
    <source>
        <dbReference type="ARBA" id="ARBA00022642"/>
    </source>
</evidence>
<dbReference type="EC" id="6.3.4.21" evidence="3 9"/>
<dbReference type="Proteomes" id="UP000658131">
    <property type="component" value="Unassembled WGS sequence"/>
</dbReference>
<dbReference type="GO" id="GO:0016757">
    <property type="term" value="F:glycosyltransferase activity"/>
    <property type="evidence" value="ECO:0007669"/>
    <property type="project" value="UniProtKB-KW"/>
</dbReference>
<name>A0ABR7NIJ8_9FIRM</name>
<evidence type="ECO:0000256" key="4">
    <source>
        <dbReference type="ARBA" id="ARBA00022553"/>
    </source>
</evidence>
<keyword evidence="6 9" id="KW-0662">Pyridine nucleotide biosynthesis</keyword>
<gene>
    <name evidence="13" type="ORF">H8717_06905</name>
</gene>
<keyword evidence="7 9" id="KW-0808">Transferase</keyword>
<dbReference type="InterPro" id="IPR041619">
    <property type="entry name" value="NAPRTase_C"/>
</dbReference>
<evidence type="ECO:0000256" key="7">
    <source>
        <dbReference type="ARBA" id="ARBA00022679"/>
    </source>
</evidence>
<dbReference type="PIRSF" id="PIRSF000484">
    <property type="entry name" value="NAPRT"/>
    <property type="match status" value="1"/>
</dbReference>
<keyword evidence="13" id="KW-0328">Glycosyltransferase</keyword>
<dbReference type="InterPro" id="IPR006405">
    <property type="entry name" value="Nic_PRibTrfase_pncB"/>
</dbReference>
<evidence type="ECO:0000259" key="10">
    <source>
        <dbReference type="Pfam" id="PF04095"/>
    </source>
</evidence>
<keyword evidence="14" id="KW-1185">Reference proteome</keyword>
<evidence type="ECO:0000313" key="13">
    <source>
        <dbReference type="EMBL" id="MBC8576134.1"/>
    </source>
</evidence>
<protein>
    <recommendedName>
        <fullName evidence="3 9">Nicotinate phosphoribosyltransferase</fullName>
        <ecNumber evidence="3 9">6.3.4.21</ecNumber>
    </recommendedName>
</protein>
<evidence type="ECO:0000256" key="5">
    <source>
        <dbReference type="ARBA" id="ARBA00022598"/>
    </source>
</evidence>
<dbReference type="InterPro" id="IPR036068">
    <property type="entry name" value="Nicotinate_pribotase-like_C"/>
</dbReference>
<keyword evidence="5 9" id="KW-0436">Ligase</keyword>
<dbReference type="Gene3D" id="3.20.140.10">
    <property type="entry name" value="nicotinate phosphoribosyltransferase"/>
    <property type="match status" value="1"/>
</dbReference>
<evidence type="ECO:0000259" key="12">
    <source>
        <dbReference type="Pfam" id="PF17956"/>
    </source>
</evidence>
<comment type="similarity">
    <text evidence="2 9">Belongs to the NAPRTase family.</text>
</comment>
<dbReference type="SUPFAM" id="SSF54675">
    <property type="entry name" value="Nicotinate/Quinolinate PRTase N-terminal domain-like"/>
    <property type="match status" value="1"/>
</dbReference>
<evidence type="ECO:0000256" key="3">
    <source>
        <dbReference type="ARBA" id="ARBA00013236"/>
    </source>
</evidence>
<evidence type="ECO:0000259" key="11">
    <source>
        <dbReference type="Pfam" id="PF17767"/>
    </source>
</evidence>
<evidence type="ECO:0000256" key="1">
    <source>
        <dbReference type="ARBA" id="ARBA00004952"/>
    </source>
</evidence>
<evidence type="ECO:0000256" key="9">
    <source>
        <dbReference type="RuleBase" id="RU365100"/>
    </source>
</evidence>
<evidence type="ECO:0000256" key="2">
    <source>
        <dbReference type="ARBA" id="ARBA00010897"/>
    </source>
</evidence>
<dbReference type="PANTHER" id="PTHR11098:SF1">
    <property type="entry name" value="NICOTINATE PHOSPHORIBOSYLTRANSFERASE"/>
    <property type="match status" value="1"/>
</dbReference>
<dbReference type="EMBL" id="JACRTB010000009">
    <property type="protein sequence ID" value="MBC8576134.1"/>
    <property type="molecule type" value="Genomic_DNA"/>
</dbReference>
<dbReference type="NCBIfam" id="TIGR01513">
    <property type="entry name" value="NAPRTase_put"/>
    <property type="match status" value="1"/>
</dbReference>
<dbReference type="Pfam" id="PF17767">
    <property type="entry name" value="NAPRTase_N"/>
    <property type="match status" value="1"/>
</dbReference>
<dbReference type="GO" id="GO:0004516">
    <property type="term" value="F:nicotinate phosphoribosyltransferase activity"/>
    <property type="evidence" value="ECO:0007669"/>
    <property type="project" value="UniProtKB-EC"/>
</dbReference>